<dbReference type="GO" id="GO:0005886">
    <property type="term" value="C:plasma membrane"/>
    <property type="evidence" value="ECO:0007669"/>
    <property type="project" value="UniProtKB-SubCell"/>
</dbReference>
<comment type="subcellular location">
    <subcellularLocation>
        <location evidence="6">Cell membrane</location>
        <topology evidence="6">Multi-pass membrane protein</topology>
    </subcellularLocation>
    <subcellularLocation>
        <location evidence="1">Membrane</location>
        <topology evidence="1">Multi-pass membrane protein</topology>
    </subcellularLocation>
</comment>
<feature type="transmembrane region" description="Helical" evidence="6">
    <location>
        <begin position="75"/>
        <end position="97"/>
    </location>
</feature>
<evidence type="ECO:0000256" key="1">
    <source>
        <dbReference type="ARBA" id="ARBA00004141"/>
    </source>
</evidence>
<keyword evidence="3 6" id="KW-0812">Transmembrane</keyword>
<keyword evidence="5 6" id="KW-0472">Membrane</keyword>
<dbReference type="PANTHER" id="PTHR12385:SF4">
    <property type="entry name" value="PROTEIN PNS1"/>
    <property type="match status" value="1"/>
</dbReference>
<reference evidence="7" key="1">
    <citation type="submission" date="2015-04" db="EMBL/GenBank/DDBJ databases">
        <title>The genome sequence of the plant pathogenic Rhizarian Plasmodiophora brassicae reveals insights in its biotrophic life cycle and the origin of chitin synthesis.</title>
        <authorList>
            <person name="Schwelm A."/>
            <person name="Fogelqvist J."/>
            <person name="Knaust A."/>
            <person name="Julke S."/>
            <person name="Lilja T."/>
            <person name="Dhandapani V."/>
            <person name="Bonilla-Rosso G."/>
            <person name="Karlsson M."/>
            <person name="Shevchenko A."/>
            <person name="Choi S.R."/>
            <person name="Kim H.G."/>
            <person name="Park J.Y."/>
            <person name="Lim Y.P."/>
            <person name="Ludwig-Muller J."/>
            <person name="Dixelius C."/>
        </authorList>
    </citation>
    <scope>NUCLEOTIDE SEQUENCE</scope>
    <source>
        <tissue evidence="7">Potato root galls</tissue>
    </source>
</reference>
<dbReference type="InterPro" id="IPR007603">
    <property type="entry name" value="Choline_transptr-like"/>
</dbReference>
<evidence type="ECO:0000256" key="4">
    <source>
        <dbReference type="ARBA" id="ARBA00022989"/>
    </source>
</evidence>
<evidence type="ECO:0000256" key="2">
    <source>
        <dbReference type="ARBA" id="ARBA00007168"/>
    </source>
</evidence>
<feature type="transmembrane region" description="Helical" evidence="6">
    <location>
        <begin position="212"/>
        <end position="230"/>
    </location>
</feature>
<name>A0A0H5RL53_9EUKA</name>
<evidence type="ECO:0000256" key="3">
    <source>
        <dbReference type="ARBA" id="ARBA00022692"/>
    </source>
</evidence>
<comment type="similarity">
    <text evidence="2 6">Belongs to the CTL (choline transporter-like) family.</text>
</comment>
<evidence type="ECO:0000313" key="7">
    <source>
        <dbReference type="EMBL" id="CRZ09449.1"/>
    </source>
</evidence>
<dbReference type="EMBL" id="HACM01009007">
    <property type="protein sequence ID" value="CRZ09449.1"/>
    <property type="molecule type" value="Transcribed_RNA"/>
</dbReference>
<feature type="transmembrane region" description="Helical" evidence="6">
    <location>
        <begin position="130"/>
        <end position="148"/>
    </location>
</feature>
<feature type="transmembrane region" description="Helical" evidence="6">
    <location>
        <begin position="34"/>
        <end position="55"/>
    </location>
</feature>
<dbReference type="Pfam" id="PF04515">
    <property type="entry name" value="Choline_transpo"/>
    <property type="match status" value="1"/>
</dbReference>
<feature type="transmembrane region" description="Helical" evidence="6">
    <location>
        <begin position="393"/>
        <end position="426"/>
    </location>
</feature>
<accession>A0A0H5RL53</accession>
<protein>
    <recommendedName>
        <fullName evidence="6">Choline transporter-like protein</fullName>
    </recommendedName>
</protein>
<keyword evidence="4 6" id="KW-1133">Transmembrane helix</keyword>
<dbReference type="AlphaFoldDB" id="A0A0H5RL53"/>
<feature type="transmembrane region" description="Helical" evidence="6">
    <location>
        <begin position="362"/>
        <end position="386"/>
    </location>
</feature>
<dbReference type="PANTHER" id="PTHR12385">
    <property type="entry name" value="CHOLINE TRANSPORTER-LIKE (SLC FAMILY 44)"/>
    <property type="match status" value="1"/>
</dbReference>
<evidence type="ECO:0000256" key="6">
    <source>
        <dbReference type="RuleBase" id="RU368066"/>
    </source>
</evidence>
<comment type="function">
    <text evidence="6">Choline transporter.</text>
</comment>
<feature type="transmembrane region" description="Helical" evidence="6">
    <location>
        <begin position="182"/>
        <end position="200"/>
    </location>
</feature>
<proteinExistence type="inferred from homology"/>
<feature type="transmembrane region" description="Helical" evidence="6">
    <location>
        <begin position="104"/>
        <end position="124"/>
    </location>
</feature>
<sequence length="460" mass="49873">MDQQHAGHVHSGYNALDDDRHCNYATSVPYRDPAFAVVFILQLIGVISVAIIFAPGLYNNANPNHHRDYEFQWEIVTSVGIGLLSSLVFAALWIKILQRHADQIIYLSVMSNIGVQAAIGIYALCVNLPMLSLLMFVSAGVAGIIYYFARNRVKFASVMLELSVAALNHNPAVIWLTLLGQVLAICWLCVWSTAVVALLVQTMDSSHSQANGALPGFAVFCLILSFIWTLEVLQNIFRTIASGVCGTFYFFGFTRNPTFKAARRTLTTSFGSICLGGLIVSVIEALRVIFKSSRRGNRDSIADACCTCILSCIESIVKYISKYAYARVAVYGESFMQASRATYDLFKTKGIDVVVADELSSIAVFSGAILGGAVAGFCGSLSVLVLTKDASLAFAVGCFGFIVSIGVVAMMMSILSSGVATFLVLWAEEPRALQQNHPQLHAKLAAAVRSQFPTVQHSQI</sequence>
<evidence type="ECO:0000256" key="5">
    <source>
        <dbReference type="ARBA" id="ARBA00023136"/>
    </source>
</evidence>
<dbReference type="GO" id="GO:0022857">
    <property type="term" value="F:transmembrane transporter activity"/>
    <property type="evidence" value="ECO:0007669"/>
    <property type="project" value="UniProtKB-UniRule"/>
</dbReference>
<feature type="transmembrane region" description="Helical" evidence="6">
    <location>
        <begin position="266"/>
        <end position="290"/>
    </location>
</feature>
<organism evidence="7">
    <name type="scientific">Spongospora subterranea</name>
    <dbReference type="NCBI Taxonomy" id="70186"/>
    <lineage>
        <taxon>Eukaryota</taxon>
        <taxon>Sar</taxon>
        <taxon>Rhizaria</taxon>
        <taxon>Endomyxa</taxon>
        <taxon>Phytomyxea</taxon>
        <taxon>Plasmodiophorida</taxon>
        <taxon>Plasmodiophoridae</taxon>
        <taxon>Spongospora</taxon>
    </lineage>
</organism>